<dbReference type="EnsemblMetazoa" id="XM_019898813.1">
    <property type="protein sequence ID" value="XP_019754372.1"/>
    <property type="gene ID" value="LOC109533482"/>
</dbReference>
<dbReference type="InterPro" id="IPR036396">
    <property type="entry name" value="Cyt_P450_sf"/>
</dbReference>
<dbReference type="GO" id="GO:0005506">
    <property type="term" value="F:iron ion binding"/>
    <property type="evidence" value="ECO:0007669"/>
    <property type="project" value="InterPro"/>
</dbReference>
<keyword evidence="6 13" id="KW-0479">Metal-binding</keyword>
<dbReference type="FunFam" id="1.10.630.10:FF:000182">
    <property type="entry name" value="Cytochrome P450 3A4"/>
    <property type="match status" value="1"/>
</dbReference>
<evidence type="ECO:0000256" key="14">
    <source>
        <dbReference type="RuleBase" id="RU000461"/>
    </source>
</evidence>
<evidence type="ECO:0000256" key="4">
    <source>
        <dbReference type="ARBA" id="ARBA00010617"/>
    </source>
</evidence>
<evidence type="ECO:0000256" key="1">
    <source>
        <dbReference type="ARBA" id="ARBA00001971"/>
    </source>
</evidence>
<dbReference type="InterPro" id="IPR017972">
    <property type="entry name" value="Cyt_P450_CS"/>
</dbReference>
<evidence type="ECO:0000256" key="6">
    <source>
        <dbReference type="ARBA" id="ARBA00022723"/>
    </source>
</evidence>
<comment type="subcellular location">
    <subcellularLocation>
        <location evidence="3">Endoplasmic reticulum membrane</location>
        <topology evidence="3">Peripheral membrane protein</topology>
    </subcellularLocation>
    <subcellularLocation>
        <location evidence="2">Microsome membrane</location>
        <topology evidence="2">Peripheral membrane protein</topology>
    </subcellularLocation>
</comment>
<dbReference type="InterPro" id="IPR050476">
    <property type="entry name" value="Insect_CytP450_Detox"/>
</dbReference>
<evidence type="ECO:0000256" key="12">
    <source>
        <dbReference type="ARBA" id="ARBA00023136"/>
    </source>
</evidence>
<evidence type="ECO:0000256" key="9">
    <source>
        <dbReference type="ARBA" id="ARBA00023002"/>
    </source>
</evidence>
<keyword evidence="11 14" id="KW-0503">Monooxygenase</keyword>
<reference evidence="15" key="2">
    <citation type="submission" date="2024-08" db="UniProtKB">
        <authorList>
            <consortium name="EnsemblMetazoa"/>
        </authorList>
    </citation>
    <scope>IDENTIFICATION</scope>
</reference>
<dbReference type="PRINTS" id="PR00385">
    <property type="entry name" value="P450"/>
</dbReference>
<dbReference type="AlphaFoldDB" id="A0AAR5P0I4"/>
<dbReference type="GO" id="GO:0016705">
    <property type="term" value="F:oxidoreductase activity, acting on paired donors, with incorporation or reduction of molecular oxygen"/>
    <property type="evidence" value="ECO:0007669"/>
    <property type="project" value="InterPro"/>
</dbReference>
<dbReference type="CDD" id="cd11056">
    <property type="entry name" value="CYP6-like"/>
    <property type="match status" value="1"/>
</dbReference>
<dbReference type="InterPro" id="IPR002401">
    <property type="entry name" value="Cyt_P450_E_grp-I"/>
</dbReference>
<feature type="binding site" description="axial binding residue" evidence="13">
    <location>
        <position position="387"/>
    </location>
    <ligand>
        <name>heme</name>
        <dbReference type="ChEBI" id="CHEBI:30413"/>
    </ligand>
    <ligandPart>
        <name>Fe</name>
        <dbReference type="ChEBI" id="CHEBI:18248"/>
    </ligandPart>
</feature>
<keyword evidence="8" id="KW-0492">Microsome</keyword>
<dbReference type="InterPro" id="IPR001128">
    <property type="entry name" value="Cyt_P450"/>
</dbReference>
<evidence type="ECO:0008006" key="17">
    <source>
        <dbReference type="Google" id="ProtNLM"/>
    </source>
</evidence>
<evidence type="ECO:0000256" key="7">
    <source>
        <dbReference type="ARBA" id="ARBA00022824"/>
    </source>
</evidence>
<dbReference type="GO" id="GO:0020037">
    <property type="term" value="F:heme binding"/>
    <property type="evidence" value="ECO:0007669"/>
    <property type="project" value="InterPro"/>
</dbReference>
<evidence type="ECO:0000256" key="10">
    <source>
        <dbReference type="ARBA" id="ARBA00023004"/>
    </source>
</evidence>
<dbReference type="Pfam" id="PF00067">
    <property type="entry name" value="p450"/>
    <property type="match status" value="1"/>
</dbReference>
<keyword evidence="16" id="KW-1185">Reference proteome</keyword>
<keyword evidence="9 14" id="KW-0560">Oxidoreductase</keyword>
<keyword evidence="5 13" id="KW-0349">Heme</keyword>
<keyword evidence="12" id="KW-0472">Membrane</keyword>
<reference evidence="16" key="1">
    <citation type="journal article" date="2013" name="Genome Biol.">
        <title>Draft genome of the mountain pine beetle, Dendroctonus ponderosae Hopkins, a major forest pest.</title>
        <authorList>
            <person name="Keeling C.I."/>
            <person name="Yuen M.M."/>
            <person name="Liao N.Y."/>
            <person name="Docking T.R."/>
            <person name="Chan S.K."/>
            <person name="Taylor G.A."/>
            <person name="Palmquist D.L."/>
            <person name="Jackman S.D."/>
            <person name="Nguyen A."/>
            <person name="Li M."/>
            <person name="Henderson H."/>
            <person name="Janes J.K."/>
            <person name="Zhao Y."/>
            <person name="Pandoh P."/>
            <person name="Moore R."/>
            <person name="Sperling F.A."/>
            <person name="Huber D.P."/>
            <person name="Birol I."/>
            <person name="Jones S.J."/>
            <person name="Bohlmann J."/>
        </authorList>
    </citation>
    <scope>NUCLEOTIDE SEQUENCE</scope>
</reference>
<dbReference type="GO" id="GO:0005789">
    <property type="term" value="C:endoplasmic reticulum membrane"/>
    <property type="evidence" value="ECO:0007669"/>
    <property type="project" value="UniProtKB-SubCell"/>
</dbReference>
<name>A0AAR5P0I4_DENPD</name>
<proteinExistence type="inferred from homology"/>
<sequence>MKAKGWDMGGAYFGSKPVFIPIDNKLIKKILVTDFSNFRNHGFYINEKIDPLSGHLFNLESIKWKHVRSKIPAAFSSSKLRNHMDVMDSITKLLVNRLKNMAESQLPIDIKSVLGRFTVDVTSASLFGIETECLKNKNAELMKQARAFFDIQLCRLFNTLVLLIPRNILIFFNFRVFPTHVTNYFINFFANIKTQRAVEKIRRNDLTDILIDLCDKTKIVSDNSGNSLPEPLTIKEFAAQMHLFFEAGYETSAGTQTFALYELAAYSDIQNRLRNEINTVLSRFNGVLDYDAITEVNYLDQVVKETLRKYPVLPILPRVCESDYPIPDSKLTIEKGTLIMATNMGIHYDPEYYPDPMRFDPERFTSENMAKRPFCSFVPFGEGPRSCVGKNQELK</sequence>
<evidence type="ECO:0000256" key="13">
    <source>
        <dbReference type="PIRSR" id="PIRSR602401-1"/>
    </source>
</evidence>
<dbReference type="GO" id="GO:0004497">
    <property type="term" value="F:monooxygenase activity"/>
    <property type="evidence" value="ECO:0007669"/>
    <property type="project" value="UniProtKB-KW"/>
</dbReference>
<keyword evidence="10 13" id="KW-0408">Iron</keyword>
<comment type="similarity">
    <text evidence="4 14">Belongs to the cytochrome P450 family.</text>
</comment>
<evidence type="ECO:0000313" key="16">
    <source>
        <dbReference type="Proteomes" id="UP000019118"/>
    </source>
</evidence>
<dbReference type="PROSITE" id="PS00086">
    <property type="entry name" value="CYTOCHROME_P450"/>
    <property type="match status" value="1"/>
</dbReference>
<keyword evidence="7" id="KW-0256">Endoplasmic reticulum</keyword>
<dbReference type="Gene3D" id="1.10.630.10">
    <property type="entry name" value="Cytochrome P450"/>
    <property type="match status" value="1"/>
</dbReference>
<evidence type="ECO:0000256" key="3">
    <source>
        <dbReference type="ARBA" id="ARBA00004406"/>
    </source>
</evidence>
<evidence type="ECO:0000256" key="11">
    <source>
        <dbReference type="ARBA" id="ARBA00023033"/>
    </source>
</evidence>
<evidence type="ECO:0000256" key="8">
    <source>
        <dbReference type="ARBA" id="ARBA00022848"/>
    </source>
</evidence>
<comment type="cofactor">
    <cofactor evidence="1 13">
        <name>heme</name>
        <dbReference type="ChEBI" id="CHEBI:30413"/>
    </cofactor>
</comment>
<evidence type="ECO:0000256" key="2">
    <source>
        <dbReference type="ARBA" id="ARBA00004174"/>
    </source>
</evidence>
<dbReference type="PANTHER" id="PTHR24292:SF100">
    <property type="entry name" value="CYTOCHROME P450 6A16, ISOFORM B-RELATED"/>
    <property type="match status" value="1"/>
</dbReference>
<evidence type="ECO:0000256" key="5">
    <source>
        <dbReference type="ARBA" id="ARBA00022617"/>
    </source>
</evidence>
<organism evidence="15 16">
    <name type="scientific">Dendroctonus ponderosae</name>
    <name type="common">Mountain pine beetle</name>
    <dbReference type="NCBI Taxonomy" id="77166"/>
    <lineage>
        <taxon>Eukaryota</taxon>
        <taxon>Metazoa</taxon>
        <taxon>Ecdysozoa</taxon>
        <taxon>Arthropoda</taxon>
        <taxon>Hexapoda</taxon>
        <taxon>Insecta</taxon>
        <taxon>Pterygota</taxon>
        <taxon>Neoptera</taxon>
        <taxon>Endopterygota</taxon>
        <taxon>Coleoptera</taxon>
        <taxon>Polyphaga</taxon>
        <taxon>Cucujiformia</taxon>
        <taxon>Curculionidae</taxon>
        <taxon>Scolytinae</taxon>
        <taxon>Dendroctonus</taxon>
    </lineage>
</organism>
<protein>
    <recommendedName>
        <fullName evidence="17">Cytochrome P450</fullName>
    </recommendedName>
</protein>
<evidence type="ECO:0000313" key="15">
    <source>
        <dbReference type="EnsemblMetazoa" id="XP_019754372.1"/>
    </source>
</evidence>
<dbReference type="Proteomes" id="UP000019118">
    <property type="component" value="Unassembled WGS sequence"/>
</dbReference>
<dbReference type="PANTHER" id="PTHR24292">
    <property type="entry name" value="CYTOCHROME P450"/>
    <property type="match status" value="1"/>
</dbReference>
<accession>A0AAR5P0I4</accession>
<dbReference type="SUPFAM" id="SSF48264">
    <property type="entry name" value="Cytochrome P450"/>
    <property type="match status" value="1"/>
</dbReference>
<dbReference type="PRINTS" id="PR00463">
    <property type="entry name" value="EP450I"/>
</dbReference>